<accession>A0ABV7PF72</accession>
<evidence type="ECO:0000313" key="1">
    <source>
        <dbReference type="EMBL" id="MFC3457824.1"/>
    </source>
</evidence>
<name>A0ABV7PF72_9BURK</name>
<dbReference type="Proteomes" id="UP001595665">
    <property type="component" value="Unassembled WGS sequence"/>
</dbReference>
<evidence type="ECO:0000313" key="2">
    <source>
        <dbReference type="Proteomes" id="UP001595665"/>
    </source>
</evidence>
<keyword evidence="2" id="KW-1185">Reference proteome</keyword>
<sequence length="75" mass="8144">MTALIGLHRVISSESLAARRRMAPPDDGRFMTPFDHYMAGKTMHFVTLFPVDAGQETAVGARIGAPGGREIDQCL</sequence>
<dbReference type="EMBL" id="JBHRVV010000001">
    <property type="protein sequence ID" value="MFC3457824.1"/>
    <property type="molecule type" value="Genomic_DNA"/>
</dbReference>
<comment type="caution">
    <text evidence="1">The sequence shown here is derived from an EMBL/GenBank/DDBJ whole genome shotgun (WGS) entry which is preliminary data.</text>
</comment>
<proteinExistence type="predicted"/>
<gene>
    <name evidence="1" type="ORF">ACFOPH_06145</name>
</gene>
<organism evidence="1 2">
    <name type="scientific">Massilia haematophila</name>
    <dbReference type="NCBI Taxonomy" id="457923"/>
    <lineage>
        <taxon>Bacteria</taxon>
        <taxon>Pseudomonadati</taxon>
        <taxon>Pseudomonadota</taxon>
        <taxon>Betaproteobacteria</taxon>
        <taxon>Burkholderiales</taxon>
        <taxon>Oxalobacteraceae</taxon>
        <taxon>Telluria group</taxon>
        <taxon>Massilia</taxon>
    </lineage>
</organism>
<dbReference type="RefSeq" id="WP_312554296.1">
    <property type="nucleotide sequence ID" value="NZ_JBHRVV010000001.1"/>
</dbReference>
<protein>
    <submittedName>
        <fullName evidence="1">Uncharacterized protein</fullName>
    </submittedName>
</protein>
<reference evidence="2" key="1">
    <citation type="journal article" date="2019" name="Int. J. Syst. Evol. Microbiol.">
        <title>The Global Catalogue of Microorganisms (GCM) 10K type strain sequencing project: providing services to taxonomists for standard genome sequencing and annotation.</title>
        <authorList>
            <consortium name="The Broad Institute Genomics Platform"/>
            <consortium name="The Broad Institute Genome Sequencing Center for Infectious Disease"/>
            <person name="Wu L."/>
            <person name="Ma J."/>
        </authorList>
    </citation>
    <scope>NUCLEOTIDE SEQUENCE [LARGE SCALE GENOMIC DNA]</scope>
    <source>
        <strain evidence="2">CCM 7480</strain>
    </source>
</reference>